<dbReference type="PANTHER" id="PTHR30055:SF234">
    <property type="entry name" value="HTH-TYPE TRANSCRIPTIONAL REGULATOR BETI"/>
    <property type="match status" value="1"/>
</dbReference>
<keyword evidence="2 4" id="KW-0238">DNA-binding</keyword>
<keyword evidence="7" id="KW-1185">Reference proteome</keyword>
<sequence>MSTRSVAAGRTRTRLIHAARARFTGARIDDVTLADLAGDAGVSVQTLLNHFGSKEGLLLAATESIGAEVAKLRGEVEPGDVGGAVDSLMRHYEVLGDANWRFVAEVDGEAAFAPLLDDARARHRAWLESVFGPRLPEASDEREDAIAALYAVTDVGTWKLLRRDLALSADETRAVLRRLIAGQLEEE</sequence>
<evidence type="ECO:0000313" key="7">
    <source>
        <dbReference type="Proteomes" id="UP000431080"/>
    </source>
</evidence>
<gene>
    <name evidence="6" type="ORF">GE115_13840</name>
</gene>
<dbReference type="Proteomes" id="UP000431080">
    <property type="component" value="Unassembled WGS sequence"/>
</dbReference>
<dbReference type="Pfam" id="PF00440">
    <property type="entry name" value="TetR_N"/>
    <property type="match status" value="1"/>
</dbReference>
<keyword evidence="3" id="KW-0804">Transcription</keyword>
<proteinExistence type="predicted"/>
<dbReference type="PROSITE" id="PS50977">
    <property type="entry name" value="HTH_TETR_2"/>
    <property type="match status" value="1"/>
</dbReference>
<dbReference type="AlphaFoldDB" id="A0A6I2FJT0"/>
<evidence type="ECO:0000256" key="2">
    <source>
        <dbReference type="ARBA" id="ARBA00023125"/>
    </source>
</evidence>
<reference evidence="6 7" key="1">
    <citation type="submission" date="2019-10" db="EMBL/GenBank/DDBJ databases">
        <authorList>
            <person name="Nie G."/>
            <person name="Ming H."/>
            <person name="Yi B."/>
        </authorList>
    </citation>
    <scope>NUCLEOTIDE SEQUENCE [LARGE SCALE GENOMIC DNA]</scope>
    <source>
        <strain evidence="6 7">CFH 90414</strain>
    </source>
</reference>
<evidence type="ECO:0000256" key="1">
    <source>
        <dbReference type="ARBA" id="ARBA00023015"/>
    </source>
</evidence>
<dbReference type="GO" id="GO:0003700">
    <property type="term" value="F:DNA-binding transcription factor activity"/>
    <property type="evidence" value="ECO:0007669"/>
    <property type="project" value="TreeGrafter"/>
</dbReference>
<feature type="domain" description="HTH tetR-type" evidence="5">
    <location>
        <begin position="9"/>
        <end position="69"/>
    </location>
</feature>
<evidence type="ECO:0000256" key="4">
    <source>
        <dbReference type="PROSITE-ProRule" id="PRU00335"/>
    </source>
</evidence>
<dbReference type="GO" id="GO:0000976">
    <property type="term" value="F:transcription cis-regulatory region binding"/>
    <property type="evidence" value="ECO:0007669"/>
    <property type="project" value="TreeGrafter"/>
</dbReference>
<comment type="caution">
    <text evidence="6">The sequence shown here is derived from an EMBL/GenBank/DDBJ whole genome shotgun (WGS) entry which is preliminary data.</text>
</comment>
<dbReference type="PANTHER" id="PTHR30055">
    <property type="entry name" value="HTH-TYPE TRANSCRIPTIONAL REGULATOR RUTR"/>
    <property type="match status" value="1"/>
</dbReference>
<name>A0A6I2FJT0_9MICO</name>
<evidence type="ECO:0000313" key="6">
    <source>
        <dbReference type="EMBL" id="MRG60938.1"/>
    </source>
</evidence>
<organism evidence="6 7">
    <name type="scientific">Agromyces agglutinans</name>
    <dbReference type="NCBI Taxonomy" id="2662258"/>
    <lineage>
        <taxon>Bacteria</taxon>
        <taxon>Bacillati</taxon>
        <taxon>Actinomycetota</taxon>
        <taxon>Actinomycetes</taxon>
        <taxon>Micrococcales</taxon>
        <taxon>Microbacteriaceae</taxon>
        <taxon>Agromyces</taxon>
    </lineage>
</organism>
<keyword evidence="1" id="KW-0805">Transcription regulation</keyword>
<protein>
    <submittedName>
        <fullName evidence="6">TetR family transcriptional regulator</fullName>
    </submittedName>
</protein>
<evidence type="ECO:0000259" key="5">
    <source>
        <dbReference type="PROSITE" id="PS50977"/>
    </source>
</evidence>
<dbReference type="EMBL" id="WJIF01000008">
    <property type="protein sequence ID" value="MRG60938.1"/>
    <property type="molecule type" value="Genomic_DNA"/>
</dbReference>
<dbReference type="InterPro" id="IPR009057">
    <property type="entry name" value="Homeodomain-like_sf"/>
</dbReference>
<evidence type="ECO:0000256" key="3">
    <source>
        <dbReference type="ARBA" id="ARBA00023163"/>
    </source>
</evidence>
<feature type="DNA-binding region" description="H-T-H motif" evidence="4">
    <location>
        <begin position="32"/>
        <end position="51"/>
    </location>
</feature>
<dbReference type="Gene3D" id="1.10.357.10">
    <property type="entry name" value="Tetracycline Repressor, domain 2"/>
    <property type="match status" value="1"/>
</dbReference>
<accession>A0A6I2FJT0</accession>
<dbReference type="SUPFAM" id="SSF46689">
    <property type="entry name" value="Homeodomain-like"/>
    <property type="match status" value="1"/>
</dbReference>
<dbReference type="InterPro" id="IPR050109">
    <property type="entry name" value="HTH-type_TetR-like_transc_reg"/>
</dbReference>
<dbReference type="InterPro" id="IPR001647">
    <property type="entry name" value="HTH_TetR"/>
</dbReference>